<protein>
    <submittedName>
        <fullName evidence="2">Uncharacterized protein</fullName>
    </submittedName>
</protein>
<sequence>MALEWCYAYILGYCYVTFLFCIYVHLVFKKQVSTITVFSRKTCPRMCGICVYLYLLYSVALNR</sequence>
<organism evidence="2">
    <name type="scientific">Anguilla anguilla</name>
    <name type="common">European freshwater eel</name>
    <name type="synonym">Muraena anguilla</name>
    <dbReference type="NCBI Taxonomy" id="7936"/>
    <lineage>
        <taxon>Eukaryota</taxon>
        <taxon>Metazoa</taxon>
        <taxon>Chordata</taxon>
        <taxon>Craniata</taxon>
        <taxon>Vertebrata</taxon>
        <taxon>Euteleostomi</taxon>
        <taxon>Actinopterygii</taxon>
        <taxon>Neopterygii</taxon>
        <taxon>Teleostei</taxon>
        <taxon>Anguilliformes</taxon>
        <taxon>Anguillidae</taxon>
        <taxon>Anguilla</taxon>
    </lineage>
</organism>
<reference evidence="2" key="1">
    <citation type="submission" date="2014-11" db="EMBL/GenBank/DDBJ databases">
        <authorList>
            <person name="Amaro Gonzalez C."/>
        </authorList>
    </citation>
    <scope>NUCLEOTIDE SEQUENCE</scope>
</reference>
<reference evidence="2" key="2">
    <citation type="journal article" date="2015" name="Fish Shellfish Immunol.">
        <title>Early steps in the European eel (Anguilla anguilla)-Vibrio vulnificus interaction in the gills: Role of the RtxA13 toxin.</title>
        <authorList>
            <person name="Callol A."/>
            <person name="Pajuelo D."/>
            <person name="Ebbesson L."/>
            <person name="Teles M."/>
            <person name="MacKenzie S."/>
            <person name="Amaro C."/>
        </authorList>
    </citation>
    <scope>NUCLEOTIDE SEQUENCE</scope>
</reference>
<evidence type="ECO:0000256" key="1">
    <source>
        <dbReference type="SAM" id="Phobius"/>
    </source>
</evidence>
<keyword evidence="1" id="KW-0812">Transmembrane</keyword>
<name>A0A0E9WNF9_ANGAN</name>
<evidence type="ECO:0000313" key="2">
    <source>
        <dbReference type="EMBL" id="JAH91887.1"/>
    </source>
</evidence>
<dbReference type="AlphaFoldDB" id="A0A0E9WNF9"/>
<keyword evidence="1" id="KW-0472">Membrane</keyword>
<feature type="transmembrane region" description="Helical" evidence="1">
    <location>
        <begin position="6"/>
        <end position="28"/>
    </location>
</feature>
<accession>A0A0E9WNF9</accession>
<proteinExistence type="predicted"/>
<feature type="transmembrane region" description="Helical" evidence="1">
    <location>
        <begin position="43"/>
        <end position="60"/>
    </location>
</feature>
<keyword evidence="1" id="KW-1133">Transmembrane helix</keyword>
<dbReference type="EMBL" id="GBXM01016690">
    <property type="protein sequence ID" value="JAH91887.1"/>
    <property type="molecule type" value="Transcribed_RNA"/>
</dbReference>